<evidence type="ECO:0000256" key="2">
    <source>
        <dbReference type="ARBA" id="ARBA00022692"/>
    </source>
</evidence>
<protein>
    <submittedName>
        <fullName evidence="7">Isoprenylcysteine carboxylmethyltransferase family protein</fullName>
    </submittedName>
</protein>
<feature type="transmembrane region" description="Helical" evidence="6">
    <location>
        <begin position="48"/>
        <end position="67"/>
    </location>
</feature>
<reference evidence="7 8" key="1">
    <citation type="submission" date="2020-04" db="EMBL/GenBank/DDBJ databases">
        <authorList>
            <person name="Klaysubun C."/>
            <person name="Duangmal K."/>
            <person name="Lipun K."/>
        </authorList>
    </citation>
    <scope>NUCLEOTIDE SEQUENCE [LARGE SCALE GENOMIC DNA]</scope>
    <source>
        <strain evidence="7 8">K10HN5</strain>
    </source>
</reference>
<evidence type="ECO:0000256" key="5">
    <source>
        <dbReference type="SAM" id="MobiDB-lite"/>
    </source>
</evidence>
<dbReference type="InterPro" id="IPR007318">
    <property type="entry name" value="Phopholipid_MeTrfase"/>
</dbReference>
<evidence type="ECO:0000313" key="8">
    <source>
        <dbReference type="Proteomes" id="UP000820669"/>
    </source>
</evidence>
<evidence type="ECO:0000256" key="1">
    <source>
        <dbReference type="ARBA" id="ARBA00004127"/>
    </source>
</evidence>
<feature type="transmembrane region" description="Helical" evidence="6">
    <location>
        <begin position="6"/>
        <end position="27"/>
    </location>
</feature>
<evidence type="ECO:0000256" key="3">
    <source>
        <dbReference type="ARBA" id="ARBA00022989"/>
    </source>
</evidence>
<proteinExistence type="predicted"/>
<feature type="region of interest" description="Disordered" evidence="5">
    <location>
        <begin position="193"/>
        <end position="212"/>
    </location>
</feature>
<comment type="caution">
    <text evidence="7">The sequence shown here is derived from an EMBL/GenBank/DDBJ whole genome shotgun (WGS) entry which is preliminary data.</text>
</comment>
<feature type="transmembrane region" description="Helical" evidence="6">
    <location>
        <begin position="132"/>
        <end position="161"/>
    </location>
</feature>
<accession>A0ABX1S5K8</accession>
<dbReference type="PANTHER" id="PTHR43847">
    <property type="entry name" value="BLL3993 PROTEIN"/>
    <property type="match status" value="1"/>
</dbReference>
<dbReference type="Pfam" id="PF04191">
    <property type="entry name" value="PEMT"/>
    <property type="match status" value="1"/>
</dbReference>
<evidence type="ECO:0000313" key="7">
    <source>
        <dbReference type="EMBL" id="NMH95733.1"/>
    </source>
</evidence>
<keyword evidence="8" id="KW-1185">Reference proteome</keyword>
<keyword evidence="3 6" id="KW-1133">Transmembrane helix</keyword>
<dbReference type="EMBL" id="JAAXLA010000001">
    <property type="protein sequence ID" value="NMH95733.1"/>
    <property type="molecule type" value="Genomic_DNA"/>
</dbReference>
<comment type="subcellular location">
    <subcellularLocation>
        <location evidence="1">Endomembrane system</location>
        <topology evidence="1">Multi-pass membrane protein</topology>
    </subcellularLocation>
</comment>
<dbReference type="InterPro" id="IPR052527">
    <property type="entry name" value="Metal_cation-efflux_comp"/>
</dbReference>
<dbReference type="RefSeq" id="WP_169379116.1">
    <property type="nucleotide sequence ID" value="NZ_JAAXLA010000001.1"/>
</dbReference>
<sequence>MDATSWHVFGSIATDVCWGVFAIAWMVGAVVNHRRAPRVVSRASGTPWLVIIALAWLVGSLVPRAAWRPVTYGPVWLTVVGSVVLLLSTGFTLWARWRLGTMWTATATIKADHRLRTDGPYAITRHPIYTGLLGMLIGTALMNGLGVWLVLPALGFVAFAVKIHAEERLLTGHFPGSYQAYRDRVPQLVPGVRRSRSRDVAAGSSAGSTRSQ</sequence>
<dbReference type="Proteomes" id="UP000820669">
    <property type="component" value="Unassembled WGS sequence"/>
</dbReference>
<name>A0ABX1S5K8_9PSEU</name>
<gene>
    <name evidence="7" type="ORF">HF526_00100</name>
</gene>
<dbReference type="Gene3D" id="1.20.120.1630">
    <property type="match status" value="1"/>
</dbReference>
<keyword evidence="4 6" id="KW-0472">Membrane</keyword>
<organism evidence="7 8">
    <name type="scientific">Pseudonocardia acidicola</name>
    <dbReference type="NCBI Taxonomy" id="2724939"/>
    <lineage>
        <taxon>Bacteria</taxon>
        <taxon>Bacillati</taxon>
        <taxon>Actinomycetota</taxon>
        <taxon>Actinomycetes</taxon>
        <taxon>Pseudonocardiales</taxon>
        <taxon>Pseudonocardiaceae</taxon>
        <taxon>Pseudonocardia</taxon>
    </lineage>
</organism>
<keyword evidence="2 6" id="KW-0812">Transmembrane</keyword>
<evidence type="ECO:0000256" key="6">
    <source>
        <dbReference type="SAM" id="Phobius"/>
    </source>
</evidence>
<dbReference type="PANTHER" id="PTHR43847:SF1">
    <property type="entry name" value="BLL3993 PROTEIN"/>
    <property type="match status" value="1"/>
</dbReference>
<evidence type="ECO:0000256" key="4">
    <source>
        <dbReference type="ARBA" id="ARBA00023136"/>
    </source>
</evidence>
<feature type="transmembrane region" description="Helical" evidence="6">
    <location>
        <begin position="73"/>
        <end position="94"/>
    </location>
</feature>